<evidence type="ECO:0000313" key="5">
    <source>
        <dbReference type="Proteomes" id="UP000061382"/>
    </source>
</evidence>
<gene>
    <name evidence="4" type="ORF">DC20_00260</name>
</gene>
<dbReference type="Gene3D" id="2.60.40.10">
    <property type="entry name" value="Immunoglobulins"/>
    <property type="match status" value="2"/>
</dbReference>
<sequence length="1703" mass="173456">MDVQLLPPSRIQVRRYGFLLILFFSLFLSGEAFAQNDAYTAAGLPKPTVKSDKDDYVPGEVAIITGTGWTKDQQVDVHFEETPAYHTEHQHDYHGVTVDANGNWTIKYPIEVRHLGVAFEVHAVGKSTGYEALAYFTDGAVTITASTGGGAISADKANGAWTELGNIVMAESKFGDISYTSGSGTIVLEAPEGFMFDNTSGGPAPEVILSGSSIAGDNINMIAHNGSIAITVGTGGKTLTITILHKSKSSPKNNNTNGSNNPNTLIWQNLRVRPTAGTPLATGNIKYIGTATFETFQNGATTSTPNYGTLTMIPGAAAKLAFVQQPTNANAGATISPVTVQVQDKFGNFVSTTRSISLSINNSGTLAGTTTVTSNSNGLANFNDFRVTTAGKYRLTAGSAEPTPGLTSPPSSEFTINSVNANTATALASSVNPSVYAQNVTFTATVSTEPTGGTPTGTVTFYNGATAISNAIALTSGVATFTTSMLGVNTIGHTIKAIYTPTGNFNASPSDPTVTQVVKKADQAITFAEVTGKTFGDAAFAIAPSASSGLVVSISTTGGISYDEATGKVSITAAGPASITASQAGDANYNAATAVKHSFTVAKAGNAITFTNPGEQTYAPGKTVALNASATSGGAVTFAVTAGNATVSGSTLTLTGAGSVTVKASSATTTNYLAAADESVTFSVKKADQTITFAEVTGKTFGDAAFAIAPSASSGLVVSISTTGGISYDEATGKVSITAAGPASITASQAGDANYNAATAVKHSFTVAKAGNAITFTNPGEQTYAPGKTVALNASATSGGAVTFAVTAGNATVSGSTLTLTGAGSVTVKASSATTTNYLAAADESVTFSVKKADQTITFAEVTGKTFGDAAFAIAPSASSGLVVSISTTGGISYDEATGKVSITAAGPASITASQAGDANYNAATAVKHSFTVAKAGNAITFTNPGEQTYAPGKTVALNASATSGGAVTFAVTAGNATVSGSTLTLTGAGSVTVKASSATTTNYLAAADESVTFSVKKADQTITFAEVTGKTFGDAAFAIAPSASSGLVVSISTTGGISYDEATGKVSITAAGPASITASQAGDANYNAATAVKHSFTVAKAATTTLVTVSNTTYNGSPQGGTAKVTGAGGLDQALTVTYSGTDLTNYPASVTAPTDPGTYSATASYAATANYQASVDTKPYTISKATTTTNLIISAGTVRFMDKLTMTAQITPLNTANALTGSVEFKIGTVSYGTVAVVPVPGATDGTVQATLIKQVSELPGNYTVNATFSSTNSNYAGSVDSKSLVVRERPANPMSATAGFYTGDVFAWTTSSTSSKATMTLIASLKDNEVPNGDLRAAKVTFYYVNGTTYTPIPSAKDIPVGLLDVNDGSVGYATATVQFDIGSNNAQDYLVAVGVSGAYTNNHKSPDAQTIITVSKPVPGGFIVGGSQITNAKSNGQIKGHTGMNTDYQFDISYTKTGSNPKGKAKVMVRSFYKADGTLDNKLHTYVISTNAISTLSITKSTSEVSATGIFTAKANLDEHFDDGRLPVAIEGGSTFQMEAYQKGCTMEVAITLFRKAGGIWFSSNWNGSKTERQAVATKSVVYVEGGGNCTSSTQTISKTTAVVAIPANGEAKAEAKLASYPNPLIDETTVEFSVAQNEEYSLDVYDMKGALVKHLQKGKAANDETITAKWDARTSNVGVYIIRLSTNNKVKTLRVVRQ</sequence>
<protein>
    <recommendedName>
        <fullName evidence="6">Secretion system C-terminal sorting domain-containing protein</fullName>
    </recommendedName>
</protein>
<dbReference type="Pfam" id="PF18962">
    <property type="entry name" value="Por_Secre_tail"/>
    <property type="match status" value="1"/>
</dbReference>
<keyword evidence="1" id="KW-0732">Signal</keyword>
<dbReference type="Pfam" id="PF16640">
    <property type="entry name" value="Big_3_5"/>
    <property type="match status" value="1"/>
</dbReference>
<dbReference type="NCBIfam" id="TIGR04183">
    <property type="entry name" value="Por_Secre_tail"/>
    <property type="match status" value="1"/>
</dbReference>
<accession>A0A0P0C3T5</accession>
<evidence type="ECO:0000259" key="3">
    <source>
        <dbReference type="Pfam" id="PF18962"/>
    </source>
</evidence>
<evidence type="ECO:0008006" key="6">
    <source>
        <dbReference type="Google" id="ProtNLM"/>
    </source>
</evidence>
<dbReference type="InterPro" id="IPR026444">
    <property type="entry name" value="Secre_tail"/>
</dbReference>
<feature type="domain" description="Bacterial Ig-like" evidence="2">
    <location>
        <begin position="428"/>
        <end position="517"/>
    </location>
</feature>
<dbReference type="InterPro" id="IPR013783">
    <property type="entry name" value="Ig-like_fold"/>
</dbReference>
<dbReference type="Proteomes" id="UP000061382">
    <property type="component" value="Chromosome"/>
</dbReference>
<dbReference type="STRING" id="512763.DC20_00260"/>
<feature type="domain" description="Secretion system C-terminal sorting" evidence="3">
    <location>
        <begin position="1625"/>
        <end position="1697"/>
    </location>
</feature>
<dbReference type="Gene3D" id="2.60.40.4070">
    <property type="match status" value="1"/>
</dbReference>
<organism evidence="4 5">
    <name type="scientific">Rufibacter tibetensis</name>
    <dbReference type="NCBI Taxonomy" id="512763"/>
    <lineage>
        <taxon>Bacteria</taxon>
        <taxon>Pseudomonadati</taxon>
        <taxon>Bacteroidota</taxon>
        <taxon>Cytophagia</taxon>
        <taxon>Cytophagales</taxon>
        <taxon>Hymenobacteraceae</taxon>
        <taxon>Rufibacter</taxon>
    </lineage>
</organism>
<feature type="signal peptide" evidence="1">
    <location>
        <begin position="1"/>
        <end position="34"/>
    </location>
</feature>
<dbReference type="EMBL" id="CP012643">
    <property type="protein sequence ID" value="ALI97708.1"/>
    <property type="molecule type" value="Genomic_DNA"/>
</dbReference>
<reference evidence="4 5" key="1">
    <citation type="submission" date="2015-08" db="EMBL/GenBank/DDBJ databases">
        <title>Complete genome sequence of Rufibacter tibetensis strain 1351t, a radiation-resistant bacterium from tibet plateau.</title>
        <authorList>
            <person name="Dai J."/>
        </authorList>
    </citation>
    <scope>NUCLEOTIDE SEQUENCE [LARGE SCALE GENOMIC DNA]</scope>
    <source>
        <strain evidence="4 5">1351</strain>
    </source>
</reference>
<evidence type="ECO:0000256" key="1">
    <source>
        <dbReference type="SAM" id="SignalP"/>
    </source>
</evidence>
<dbReference type="PATRIC" id="fig|512763.3.peg.55"/>
<keyword evidence="5" id="KW-1185">Reference proteome</keyword>
<evidence type="ECO:0000313" key="4">
    <source>
        <dbReference type="EMBL" id="ALI97708.1"/>
    </source>
</evidence>
<proteinExistence type="predicted"/>
<dbReference type="KEGG" id="rti:DC20_00260"/>
<dbReference type="InterPro" id="IPR032109">
    <property type="entry name" value="Big_3_5"/>
</dbReference>
<evidence type="ECO:0000259" key="2">
    <source>
        <dbReference type="Pfam" id="PF16640"/>
    </source>
</evidence>
<name>A0A0P0C3T5_9BACT</name>
<feature type="chain" id="PRO_5006042389" description="Secretion system C-terminal sorting domain-containing protein" evidence="1">
    <location>
        <begin position="35"/>
        <end position="1703"/>
    </location>
</feature>
<dbReference type="RefSeq" id="WP_062541995.1">
    <property type="nucleotide sequence ID" value="NZ_CP012643.1"/>
</dbReference>